<dbReference type="InterPro" id="IPR000836">
    <property type="entry name" value="PRTase_dom"/>
</dbReference>
<dbReference type="EC" id="2.4.2.10" evidence="5"/>
<evidence type="ECO:0000256" key="8">
    <source>
        <dbReference type="ARBA" id="ARBA00022975"/>
    </source>
</evidence>
<dbReference type="GO" id="GO:0005737">
    <property type="term" value="C:cytoplasm"/>
    <property type="evidence" value="ECO:0007669"/>
    <property type="project" value="TreeGrafter"/>
</dbReference>
<organism evidence="11">
    <name type="scientific">hydrothermal vent metagenome</name>
    <dbReference type="NCBI Taxonomy" id="652676"/>
    <lineage>
        <taxon>unclassified sequences</taxon>
        <taxon>metagenomes</taxon>
        <taxon>ecological metagenomes</taxon>
    </lineage>
</organism>
<dbReference type="PANTHER" id="PTHR46683">
    <property type="entry name" value="OROTATE PHOSPHORIBOSYLTRANSFERASE 1-RELATED"/>
    <property type="match status" value="1"/>
</dbReference>
<dbReference type="GO" id="GO:0006207">
    <property type="term" value="P:'de novo' pyrimidine nucleobase biosynthetic process"/>
    <property type="evidence" value="ECO:0007669"/>
    <property type="project" value="TreeGrafter"/>
</dbReference>
<keyword evidence="9" id="KW-0472">Membrane</keyword>
<dbReference type="Gene3D" id="3.40.50.2020">
    <property type="match status" value="1"/>
</dbReference>
<keyword evidence="9" id="KW-1133">Transmembrane helix</keyword>
<gene>
    <name evidence="11" type="ORF">MGWOODY_XGa1234</name>
</gene>
<keyword evidence="7 11" id="KW-0808">Transferase</keyword>
<evidence type="ECO:0000256" key="6">
    <source>
        <dbReference type="ARBA" id="ARBA00022676"/>
    </source>
</evidence>
<dbReference type="InterPro" id="IPR029057">
    <property type="entry name" value="PRTase-like"/>
</dbReference>
<dbReference type="GO" id="GO:0046132">
    <property type="term" value="P:pyrimidine ribonucleoside biosynthetic process"/>
    <property type="evidence" value="ECO:0007669"/>
    <property type="project" value="TreeGrafter"/>
</dbReference>
<comment type="pathway">
    <text evidence="2">Pyrimidine metabolism; UMP biosynthesis via de novo pathway; UMP from orotate: step 1/2.</text>
</comment>
<evidence type="ECO:0000313" key="11">
    <source>
        <dbReference type="EMBL" id="CUS49671.1"/>
    </source>
</evidence>
<dbReference type="HAMAP" id="MF_01208">
    <property type="entry name" value="PyrE"/>
    <property type="match status" value="1"/>
</dbReference>
<dbReference type="Pfam" id="PF00156">
    <property type="entry name" value="Pribosyltran"/>
    <property type="match status" value="1"/>
</dbReference>
<evidence type="ECO:0000256" key="5">
    <source>
        <dbReference type="ARBA" id="ARBA00011971"/>
    </source>
</evidence>
<proteinExistence type="inferred from homology"/>
<dbReference type="InterPro" id="IPR004467">
    <property type="entry name" value="Or_phspho_trans_dom"/>
</dbReference>
<dbReference type="InterPro" id="IPR023031">
    <property type="entry name" value="OPRT"/>
</dbReference>
<dbReference type="GO" id="GO:0044205">
    <property type="term" value="P:'de novo' UMP biosynthetic process"/>
    <property type="evidence" value="ECO:0007669"/>
    <property type="project" value="UniProtKB-UniPathway"/>
</dbReference>
<evidence type="ECO:0000256" key="7">
    <source>
        <dbReference type="ARBA" id="ARBA00022679"/>
    </source>
</evidence>
<accession>A0A160TQ32</accession>
<evidence type="ECO:0000256" key="9">
    <source>
        <dbReference type="SAM" id="Phobius"/>
    </source>
</evidence>
<evidence type="ECO:0000256" key="2">
    <source>
        <dbReference type="ARBA" id="ARBA00004889"/>
    </source>
</evidence>
<dbReference type="NCBIfam" id="TIGR00336">
    <property type="entry name" value="pyrE"/>
    <property type="match status" value="1"/>
</dbReference>
<evidence type="ECO:0000256" key="4">
    <source>
        <dbReference type="ARBA" id="ARBA00011738"/>
    </source>
</evidence>
<keyword evidence="8" id="KW-0665">Pyrimidine biosynthesis</keyword>
<dbReference type="PANTHER" id="PTHR46683:SF1">
    <property type="entry name" value="OROTATE PHOSPHORIBOSYLTRANSFERASE 1-RELATED"/>
    <property type="match status" value="1"/>
</dbReference>
<keyword evidence="9" id="KW-0812">Transmembrane</keyword>
<reference evidence="11" key="1">
    <citation type="submission" date="2015-10" db="EMBL/GenBank/DDBJ databases">
        <authorList>
            <person name="Gilbert D.G."/>
        </authorList>
    </citation>
    <scope>NUCLEOTIDE SEQUENCE</scope>
</reference>
<evidence type="ECO:0000259" key="10">
    <source>
        <dbReference type="Pfam" id="PF00156"/>
    </source>
</evidence>
<dbReference type="UniPathway" id="UPA00070">
    <property type="reaction ID" value="UER00119"/>
</dbReference>
<dbReference type="EMBL" id="CZRL01000001">
    <property type="protein sequence ID" value="CUS49671.1"/>
    <property type="molecule type" value="Genomic_DNA"/>
</dbReference>
<dbReference type="GO" id="GO:0004588">
    <property type="term" value="F:orotate phosphoribosyltransferase activity"/>
    <property type="evidence" value="ECO:0007669"/>
    <property type="project" value="UniProtKB-EC"/>
</dbReference>
<evidence type="ECO:0000256" key="3">
    <source>
        <dbReference type="ARBA" id="ARBA00006340"/>
    </source>
</evidence>
<dbReference type="SUPFAM" id="SSF53271">
    <property type="entry name" value="PRTase-like"/>
    <property type="match status" value="1"/>
</dbReference>
<name>A0A160TQ32_9ZZZZ</name>
<evidence type="ECO:0000256" key="1">
    <source>
        <dbReference type="ARBA" id="ARBA00003769"/>
    </source>
</evidence>
<comment type="subunit">
    <text evidence="4">Homodimer.</text>
</comment>
<comment type="function">
    <text evidence="1">Catalyzes the transfer of a ribosyl phosphate group from 5-phosphoribose 1-diphosphate to orotate, leading to the formation of orotidine monophosphate (OMP).</text>
</comment>
<feature type="domain" description="Phosphoribosyltransferase" evidence="10">
    <location>
        <begin position="63"/>
        <end position="159"/>
    </location>
</feature>
<dbReference type="FunFam" id="3.40.50.2020:FF:000008">
    <property type="entry name" value="Orotate phosphoribosyltransferase"/>
    <property type="match status" value="1"/>
</dbReference>
<keyword evidence="6 11" id="KW-0328">Glycosyltransferase</keyword>
<dbReference type="AlphaFoldDB" id="A0A160TQ32"/>
<dbReference type="CDD" id="cd06223">
    <property type="entry name" value="PRTases_typeI"/>
    <property type="match status" value="1"/>
</dbReference>
<protein>
    <recommendedName>
        <fullName evidence="5">orotate phosphoribosyltransferase</fullName>
        <ecNumber evidence="5">2.4.2.10</ecNumber>
    </recommendedName>
</protein>
<comment type="similarity">
    <text evidence="3">Belongs to the purine/pyrimidine phosphoribosyltransferase family. PyrE subfamily.</text>
</comment>
<sequence length="221" mass="23958">MTNREQQFLEFAMNSGVLRFGEFTLKSGRVSPYFFNAGLFCTGAMLSQLAGFYAAVLCENEPDDFMLFGPAYKGIVLATATATALHDQYGRNVAFAYNRKEVKDHGEGGTVVGAQLAGRVVIIDDVITAGTAISESMDIIESAGAQATAVIVALDREEIVADQDQSAITQIHERYGLPVHVIAHFSTLIEYLRATPDLKQHLDALEAYRNRYGDPGAAANT</sequence>
<feature type="transmembrane region" description="Helical" evidence="9">
    <location>
        <begin position="33"/>
        <end position="56"/>
    </location>
</feature>